<dbReference type="SUPFAM" id="SSF63380">
    <property type="entry name" value="Riboflavin synthase domain-like"/>
    <property type="match status" value="1"/>
</dbReference>
<dbReference type="PANTHER" id="PTHR19370">
    <property type="entry name" value="NADH-CYTOCHROME B5 REDUCTASE"/>
    <property type="match status" value="1"/>
</dbReference>
<evidence type="ECO:0000256" key="4">
    <source>
        <dbReference type="ARBA" id="ARBA00022827"/>
    </source>
</evidence>
<dbReference type="Pfam" id="PF00970">
    <property type="entry name" value="FAD_binding_6"/>
    <property type="match status" value="1"/>
</dbReference>
<gene>
    <name evidence="7" type="ORF">JYU34_016582</name>
</gene>
<dbReference type="Pfam" id="PF00175">
    <property type="entry name" value="NAD_binding_1"/>
    <property type="match status" value="1"/>
</dbReference>
<dbReference type="Pfam" id="PF09791">
    <property type="entry name" value="Oxidored-like"/>
    <property type="match status" value="1"/>
</dbReference>
<proteinExistence type="inferred from homology"/>
<accession>A0ABQ7Q2Z1</accession>
<name>A0ABQ7Q2Z1_PLUXY</name>
<sequence length="292" mass="33702">MKPPVEPKAEDCCNSGCNPCIFDVYEKQLQLYHKSLRGEGEKLLEGENGISQLNYTTFVVTEKIIICDSHVLIKFKNLESHKKVTWSAGDHFLIKYYGETKSCTKAYTPIHFDKDKDSDFIILLKRYSNGLVSNFLYALEIGTPTLWRGPYGSFKLFPNKYKRMFMIAQGTGIATFIKIIEDVLKDEDNFTKIILLFCCKNISCILLREYLYSCNSYWNFDYQIFLSTYSDSACYKYKEPIVNHKLSAADFETFVPFTSSDQFLACGSAEFMNHFKNLLSDKNIPSENICLF</sequence>
<comment type="cofactor">
    <cofactor evidence="1">
        <name>FAD</name>
        <dbReference type="ChEBI" id="CHEBI:57692"/>
    </cofactor>
</comment>
<evidence type="ECO:0000313" key="8">
    <source>
        <dbReference type="Proteomes" id="UP000823941"/>
    </source>
</evidence>
<comment type="caution">
    <text evidence="7">The sequence shown here is derived from an EMBL/GenBank/DDBJ whole genome shotgun (WGS) entry which is preliminary data.</text>
</comment>
<keyword evidence="5" id="KW-0560">Oxidoreductase</keyword>
<evidence type="ECO:0000256" key="1">
    <source>
        <dbReference type="ARBA" id="ARBA00001974"/>
    </source>
</evidence>
<keyword evidence="3" id="KW-0285">Flavoprotein</keyword>
<evidence type="ECO:0000256" key="5">
    <source>
        <dbReference type="ARBA" id="ARBA00023002"/>
    </source>
</evidence>
<dbReference type="PROSITE" id="PS51384">
    <property type="entry name" value="FAD_FR"/>
    <property type="match status" value="1"/>
</dbReference>
<comment type="similarity">
    <text evidence="2">Belongs to the flavoprotein pyridine nucleotide cytochrome reductase family.</text>
</comment>
<dbReference type="InterPro" id="IPR001834">
    <property type="entry name" value="CBR-like"/>
</dbReference>
<evidence type="ECO:0000256" key="2">
    <source>
        <dbReference type="ARBA" id="ARBA00006105"/>
    </source>
</evidence>
<dbReference type="InterPro" id="IPR017938">
    <property type="entry name" value="Riboflavin_synthase-like_b-brl"/>
</dbReference>
<evidence type="ECO:0000259" key="6">
    <source>
        <dbReference type="PROSITE" id="PS51384"/>
    </source>
</evidence>
<dbReference type="InterPro" id="IPR008333">
    <property type="entry name" value="Cbr1-like_FAD-bd_dom"/>
</dbReference>
<dbReference type="Proteomes" id="UP000823941">
    <property type="component" value="Chromosome 22"/>
</dbReference>
<dbReference type="SUPFAM" id="SSF52343">
    <property type="entry name" value="Ferredoxin reductase-like, C-terminal NADP-linked domain"/>
    <property type="match status" value="1"/>
</dbReference>
<dbReference type="EMBL" id="JAHIBW010000022">
    <property type="protein sequence ID" value="KAG7299597.1"/>
    <property type="molecule type" value="Genomic_DNA"/>
</dbReference>
<evidence type="ECO:0000313" key="7">
    <source>
        <dbReference type="EMBL" id="KAG7299597.1"/>
    </source>
</evidence>
<dbReference type="InterPro" id="IPR001433">
    <property type="entry name" value="OxRdtase_FAD/NAD-bd"/>
</dbReference>
<dbReference type="PANTHER" id="PTHR19370:SF184">
    <property type="entry name" value="NADH-CYTOCHROME B5 REDUCTASE-LIKE"/>
    <property type="match status" value="1"/>
</dbReference>
<keyword evidence="8" id="KW-1185">Reference proteome</keyword>
<dbReference type="Gene3D" id="2.40.30.10">
    <property type="entry name" value="Translation factors"/>
    <property type="match status" value="1"/>
</dbReference>
<reference evidence="7 8" key="1">
    <citation type="submission" date="2021-06" db="EMBL/GenBank/DDBJ databases">
        <title>A haploid diamondback moth (Plutella xylostella L.) genome assembly resolves 31 chromosomes and identifies a diamide resistance mutation.</title>
        <authorList>
            <person name="Ward C.M."/>
            <person name="Perry K.D."/>
            <person name="Baker G."/>
            <person name="Powis K."/>
            <person name="Heckel D.G."/>
            <person name="Baxter S.W."/>
        </authorList>
    </citation>
    <scope>NUCLEOTIDE SEQUENCE [LARGE SCALE GENOMIC DNA]</scope>
    <source>
        <strain evidence="7 8">LV</strain>
        <tissue evidence="7">Single pupa</tissue>
    </source>
</reference>
<feature type="domain" description="FAD-binding FR-type" evidence="6">
    <location>
        <begin position="53"/>
        <end position="157"/>
    </location>
</feature>
<protein>
    <recommendedName>
        <fullName evidence="6">FAD-binding FR-type domain-containing protein</fullName>
    </recommendedName>
</protein>
<dbReference type="CDD" id="cd06183">
    <property type="entry name" value="cyt_b5_reduct_like"/>
    <property type="match status" value="1"/>
</dbReference>
<dbReference type="InterPro" id="IPR039261">
    <property type="entry name" value="FNR_nucleotide-bd"/>
</dbReference>
<dbReference type="InterPro" id="IPR017927">
    <property type="entry name" value="FAD-bd_FR_type"/>
</dbReference>
<keyword evidence="4" id="KW-0274">FAD</keyword>
<evidence type="ECO:0000256" key="3">
    <source>
        <dbReference type="ARBA" id="ARBA00022630"/>
    </source>
</evidence>
<dbReference type="InterPro" id="IPR019180">
    <property type="entry name" value="Oxidoreductase-like_N"/>
</dbReference>
<dbReference type="Gene3D" id="3.40.50.80">
    <property type="entry name" value="Nucleotide-binding domain of ferredoxin-NADP reductase (FNR) module"/>
    <property type="match status" value="1"/>
</dbReference>
<organism evidence="7 8">
    <name type="scientific">Plutella xylostella</name>
    <name type="common">Diamondback moth</name>
    <name type="synonym">Plutella maculipennis</name>
    <dbReference type="NCBI Taxonomy" id="51655"/>
    <lineage>
        <taxon>Eukaryota</taxon>
        <taxon>Metazoa</taxon>
        <taxon>Ecdysozoa</taxon>
        <taxon>Arthropoda</taxon>
        <taxon>Hexapoda</taxon>
        <taxon>Insecta</taxon>
        <taxon>Pterygota</taxon>
        <taxon>Neoptera</taxon>
        <taxon>Endopterygota</taxon>
        <taxon>Lepidoptera</taxon>
        <taxon>Glossata</taxon>
        <taxon>Ditrysia</taxon>
        <taxon>Yponomeutoidea</taxon>
        <taxon>Plutellidae</taxon>
        <taxon>Plutella</taxon>
    </lineage>
</organism>